<keyword evidence="7" id="KW-1185">Reference proteome</keyword>
<feature type="region of interest" description="Disordered" evidence="4">
    <location>
        <begin position="833"/>
        <end position="874"/>
    </location>
</feature>
<dbReference type="GO" id="GO:0003677">
    <property type="term" value="F:DNA binding"/>
    <property type="evidence" value="ECO:0007669"/>
    <property type="project" value="TreeGrafter"/>
</dbReference>
<dbReference type="EMBL" id="NCKV01002935">
    <property type="protein sequence ID" value="RWS26237.1"/>
    <property type="molecule type" value="Genomic_DNA"/>
</dbReference>
<dbReference type="PANTHER" id="PTHR22940">
    <property type="entry name" value="TIMEOUT/TIMELESS-2"/>
    <property type="match status" value="1"/>
</dbReference>
<evidence type="ECO:0000313" key="6">
    <source>
        <dbReference type="EMBL" id="RWS26237.1"/>
    </source>
</evidence>
<accession>A0A443SFE4</accession>
<evidence type="ECO:0000259" key="5">
    <source>
        <dbReference type="Pfam" id="PF04821"/>
    </source>
</evidence>
<dbReference type="VEuPathDB" id="VectorBase:LDEU005802"/>
<keyword evidence="2" id="KW-0539">Nucleus</keyword>
<sequence length="1033" mass="121293">MNEESETLSPERIKNRLLSNCNKIGYLDKDQKYIKDVYCEYWLKESLKFLRKDKDCVARKTLGFANIVTNDLIPILKQHCIEDEYLFDISLRLLVMLTNPVLLSFKEEIPEDKDEQKLFMELSSYLYQYKTAFSMDVKLFSIFAKHMARLLRLDWEERQEEHKIMLERILVLIRNILHIPVDPKLEHGTDEDANVHDLCVETMYKSGINDLLLFMANSDTETEFCFHILEILSLMMREQNAEFLAKSVDSNVIDESFNKRNFFEKQKDSEGLRDLLVKDRSLTKLTNATNFNRFKEATYLVKNMKSLSDKDVIFHKTPTDLNSVTFGSQKSKARKAKNRAPLKDETAATFTNNQHFVHRSTVKIRKFLRDFCSSFLMDSYNNIMKTARDSLERKRSQPNDETYYLWTFQFFMEYCRCMKFDPQNVAETLSIESFHYLHTLIEHYSDLLSQEKKKFHAFSRRLHFALKAYRELLFSLATLDKISNPTFRELGNSMKNRVFYEIEYRELLLRLIIAYNPIKLSPSYLSDLIETNHIFLKMLENYCKVNDKVVVKQKQRKKSKKKSRSTAESPEVIWTEISVQITEILQGALQLPTVEENPDVIPVDGTSDKPADEQKLSVMSRIYCMMKSRKNLEAVALYRNAREAWIDDPENPFGNPGITFEEELMNLRDILFDDFLSELNSDVNTSNTKQDDEDTFIDGDLPTTTEKEFLFLDFVKKYMSQKVLITFSSLLQHFEHNSKFTNHCIIKMFHRAAWDNKMHAMFFQLSIFRLFQKVLNYPQDSEDITEITKFAKYIIQRFFEVAKKNKTVFSEFLFWKTSKEAYEVEEGYGTYGTIKTKTGKRRGKKNSEDVTSSDDERDNVERNEELEQPEEDQLINQEHEVNIEQHTEHNEQSELPKDVLLGIEEEDDDDDLALLNAQLKIGDVSDEDTVNVSRRKRIIQNSDSDEGDSENELIINEDAARQDTVEDENQLIIDEGYNKQPVDDEKNPVENINKQDTSEIRKRSDSDDEDGDQVMSILRRKRAKLFESDSDSD</sequence>
<comment type="subcellular location">
    <subcellularLocation>
        <location evidence="1">Nucleus</location>
    </subcellularLocation>
</comment>
<reference evidence="6 7" key="1">
    <citation type="journal article" date="2018" name="Gigascience">
        <title>Genomes of trombidid mites reveal novel predicted allergens and laterally-transferred genes associated with secondary metabolism.</title>
        <authorList>
            <person name="Dong X."/>
            <person name="Chaisiri K."/>
            <person name="Xia D."/>
            <person name="Armstrong S.D."/>
            <person name="Fang Y."/>
            <person name="Donnelly M.J."/>
            <person name="Kadowaki T."/>
            <person name="McGarry J.W."/>
            <person name="Darby A.C."/>
            <person name="Makepeace B.L."/>
        </authorList>
    </citation>
    <scope>NUCLEOTIDE SEQUENCE [LARGE SCALE GENOMIC DNA]</scope>
    <source>
        <strain evidence="6">UoL-UT</strain>
    </source>
</reference>
<comment type="caution">
    <text evidence="6">The sequence shown here is derived from an EMBL/GenBank/DDBJ whole genome shotgun (WGS) entry which is preliminary data.</text>
</comment>
<dbReference type="Proteomes" id="UP000288716">
    <property type="component" value="Unassembled WGS sequence"/>
</dbReference>
<dbReference type="STRING" id="299467.A0A443SFE4"/>
<dbReference type="PANTHER" id="PTHR22940:SF4">
    <property type="entry name" value="PROTEIN TIMELESS HOMOLOG"/>
    <property type="match status" value="1"/>
</dbReference>
<dbReference type="OrthoDB" id="310853at2759"/>
<protein>
    <submittedName>
        <fullName evidence="6">Timeless-like protein</fullName>
    </submittedName>
</protein>
<dbReference type="InterPro" id="IPR006906">
    <property type="entry name" value="Timeless_N"/>
</dbReference>
<dbReference type="GO" id="GO:0000076">
    <property type="term" value="P:DNA replication checkpoint signaling"/>
    <property type="evidence" value="ECO:0007669"/>
    <property type="project" value="TreeGrafter"/>
</dbReference>
<dbReference type="AlphaFoldDB" id="A0A443SFE4"/>
<evidence type="ECO:0000256" key="1">
    <source>
        <dbReference type="ARBA" id="ARBA00004123"/>
    </source>
</evidence>
<feature type="compositionally biased region" description="Basic and acidic residues" evidence="4">
    <location>
        <begin position="996"/>
        <end position="1005"/>
    </location>
</feature>
<gene>
    <name evidence="6" type="ORF">B4U80_01244</name>
</gene>
<dbReference type="GO" id="GO:0043111">
    <property type="term" value="P:replication fork arrest"/>
    <property type="evidence" value="ECO:0007669"/>
    <property type="project" value="TreeGrafter"/>
</dbReference>
<evidence type="ECO:0000256" key="3">
    <source>
        <dbReference type="ARBA" id="ARBA00023306"/>
    </source>
</evidence>
<proteinExistence type="predicted"/>
<name>A0A443SFE4_9ACAR</name>
<dbReference type="GO" id="GO:0006281">
    <property type="term" value="P:DNA repair"/>
    <property type="evidence" value="ECO:0007669"/>
    <property type="project" value="TreeGrafter"/>
</dbReference>
<dbReference type="Pfam" id="PF04821">
    <property type="entry name" value="TIMELESS"/>
    <property type="match status" value="1"/>
</dbReference>
<feature type="domain" description="Timeless N-terminal" evidence="5">
    <location>
        <begin position="32"/>
        <end position="295"/>
    </location>
</feature>
<organism evidence="6 7">
    <name type="scientific">Leptotrombidium deliense</name>
    <dbReference type="NCBI Taxonomy" id="299467"/>
    <lineage>
        <taxon>Eukaryota</taxon>
        <taxon>Metazoa</taxon>
        <taxon>Ecdysozoa</taxon>
        <taxon>Arthropoda</taxon>
        <taxon>Chelicerata</taxon>
        <taxon>Arachnida</taxon>
        <taxon>Acari</taxon>
        <taxon>Acariformes</taxon>
        <taxon>Trombidiformes</taxon>
        <taxon>Prostigmata</taxon>
        <taxon>Anystina</taxon>
        <taxon>Parasitengona</taxon>
        <taxon>Trombiculoidea</taxon>
        <taxon>Trombiculidae</taxon>
        <taxon>Leptotrombidium</taxon>
    </lineage>
</organism>
<dbReference type="InterPro" id="IPR044998">
    <property type="entry name" value="Timeless"/>
</dbReference>
<dbReference type="GO" id="GO:0031298">
    <property type="term" value="C:replication fork protection complex"/>
    <property type="evidence" value="ECO:0007669"/>
    <property type="project" value="TreeGrafter"/>
</dbReference>
<evidence type="ECO:0000313" key="7">
    <source>
        <dbReference type="Proteomes" id="UP000288716"/>
    </source>
</evidence>
<evidence type="ECO:0000256" key="2">
    <source>
        <dbReference type="ARBA" id="ARBA00023242"/>
    </source>
</evidence>
<feature type="region of interest" description="Disordered" evidence="4">
    <location>
        <begin position="936"/>
        <end position="1014"/>
    </location>
</feature>
<keyword evidence="3" id="KW-0131">Cell cycle</keyword>
<evidence type="ECO:0000256" key="4">
    <source>
        <dbReference type="SAM" id="MobiDB-lite"/>
    </source>
</evidence>